<dbReference type="InterPro" id="IPR003488">
    <property type="entry name" value="DprA"/>
</dbReference>
<protein>
    <submittedName>
        <fullName evidence="4">Putative DNA protecting protein DprA</fullName>
    </submittedName>
</protein>
<dbReference type="GO" id="GO:0009294">
    <property type="term" value="P:DNA-mediated transformation"/>
    <property type="evidence" value="ECO:0007669"/>
    <property type="project" value="InterPro"/>
</dbReference>
<accession>E6QPP4</accession>
<feature type="domain" description="Smf/DprA SLOG" evidence="2">
    <location>
        <begin position="100"/>
        <end position="308"/>
    </location>
</feature>
<dbReference type="InterPro" id="IPR036388">
    <property type="entry name" value="WH-like_DNA-bd_sf"/>
</dbReference>
<comment type="caution">
    <text evidence="4">The sequence shown here is derived from an EMBL/GenBank/DDBJ whole genome shotgun (WGS) entry which is preliminary data.</text>
</comment>
<proteinExistence type="inferred from homology"/>
<dbReference type="Pfam" id="PF02481">
    <property type="entry name" value="DNA_processg_A"/>
    <property type="match status" value="1"/>
</dbReference>
<feature type="domain" description="DprA winged helix" evidence="3">
    <location>
        <begin position="321"/>
        <end position="373"/>
    </location>
</feature>
<evidence type="ECO:0000259" key="3">
    <source>
        <dbReference type="Pfam" id="PF17782"/>
    </source>
</evidence>
<comment type="similarity">
    <text evidence="1">Belongs to the DprA/Smf family.</text>
</comment>
<name>E6QPP4_9ZZZZ</name>
<evidence type="ECO:0000256" key="1">
    <source>
        <dbReference type="ARBA" id="ARBA00006525"/>
    </source>
</evidence>
<dbReference type="PANTHER" id="PTHR43022:SF1">
    <property type="entry name" value="PROTEIN SMF"/>
    <property type="match status" value="1"/>
</dbReference>
<dbReference type="SUPFAM" id="SSF102405">
    <property type="entry name" value="MCP/YpsA-like"/>
    <property type="match status" value="1"/>
</dbReference>
<dbReference type="Gene3D" id="1.10.10.10">
    <property type="entry name" value="Winged helix-like DNA-binding domain superfamily/Winged helix DNA-binding domain"/>
    <property type="match status" value="1"/>
</dbReference>
<dbReference type="EMBL" id="CABR01000012">
    <property type="protein sequence ID" value="CBI09215.1"/>
    <property type="molecule type" value="Genomic_DNA"/>
</dbReference>
<dbReference type="InterPro" id="IPR057666">
    <property type="entry name" value="DrpA_SLOG"/>
</dbReference>
<reference evidence="4" key="1">
    <citation type="submission" date="2009-10" db="EMBL/GenBank/DDBJ databases">
        <title>Diversity of trophic interactions inside an arsenic-rich microbial ecosystem.</title>
        <authorList>
            <person name="Bertin P.N."/>
            <person name="Heinrich-Salmeron A."/>
            <person name="Pelletier E."/>
            <person name="Goulhen-Chollet F."/>
            <person name="Arsene-Ploetze F."/>
            <person name="Gallien S."/>
            <person name="Calteau A."/>
            <person name="Vallenet D."/>
            <person name="Casiot C."/>
            <person name="Chane-Woon-Ming B."/>
            <person name="Giloteaux L."/>
            <person name="Barakat M."/>
            <person name="Bonnefoy V."/>
            <person name="Bruneel O."/>
            <person name="Chandler M."/>
            <person name="Cleiss J."/>
            <person name="Duran R."/>
            <person name="Elbaz-Poulichet F."/>
            <person name="Fonknechten N."/>
            <person name="Lauga B."/>
            <person name="Mornico D."/>
            <person name="Ortet P."/>
            <person name="Schaeffer C."/>
            <person name="Siguier P."/>
            <person name="Alexander Thil Smith A."/>
            <person name="Van Dorsselaer A."/>
            <person name="Weissenbach J."/>
            <person name="Medigue C."/>
            <person name="Le Paslier D."/>
        </authorList>
    </citation>
    <scope>NUCLEOTIDE SEQUENCE</scope>
</reference>
<sequence>MPDGTTGHSNTQPKDCNQVAGSVDGSLKAWLALSLIQGLGGAGARRLLKELGSPDAIFAASSLSLKALTQPAVAAAINLGIPEDFIAPVFDWLEDSNNHVVTLADGDYPQSLLNISDPPLLLYVKGRLDLLNQPSLAIVGSRHATPQGIKNAEAFSESLSHQGLCIISGMAHGIDAAAHRGGLKARGGSIAVVGTGLDKVYPAANRDLAHALAHQGVLISEFPLGTPPLAPNFPRRNRIISGLGLGCLVVEASLQSGSLITARLAMEQGRDVFAIPGSIHSPQSKGCHSLIKQGAKLVETAQDVLEELGGLLSAIAQPAGVTTNNKPVLLEHLGCDPIDIDTLSTRSGLTVSELSAMLLTLELDGLVSKLPGGLYQRLH</sequence>
<evidence type="ECO:0000259" key="2">
    <source>
        <dbReference type="Pfam" id="PF02481"/>
    </source>
</evidence>
<organism evidence="4">
    <name type="scientific">mine drainage metagenome</name>
    <dbReference type="NCBI Taxonomy" id="410659"/>
    <lineage>
        <taxon>unclassified sequences</taxon>
        <taxon>metagenomes</taxon>
        <taxon>ecological metagenomes</taxon>
    </lineage>
</organism>
<dbReference type="PANTHER" id="PTHR43022">
    <property type="entry name" value="PROTEIN SMF"/>
    <property type="match status" value="1"/>
</dbReference>
<dbReference type="InterPro" id="IPR041614">
    <property type="entry name" value="DprA_WH"/>
</dbReference>
<dbReference type="AlphaFoldDB" id="E6QPP4"/>
<dbReference type="Pfam" id="PF17782">
    <property type="entry name" value="WHD_DprA"/>
    <property type="match status" value="1"/>
</dbReference>
<gene>
    <name evidence="4" type="ORF">CARN7_2878</name>
</gene>
<dbReference type="NCBIfam" id="TIGR00732">
    <property type="entry name" value="dprA"/>
    <property type="match status" value="1"/>
</dbReference>
<evidence type="ECO:0000313" key="4">
    <source>
        <dbReference type="EMBL" id="CBI09215.1"/>
    </source>
</evidence>
<dbReference type="Gene3D" id="3.40.50.450">
    <property type="match status" value="1"/>
</dbReference>